<evidence type="ECO:0008006" key="5">
    <source>
        <dbReference type="Google" id="ProtNLM"/>
    </source>
</evidence>
<feature type="chain" id="PRO_5045258345" description="Secreted protein" evidence="2">
    <location>
        <begin position="28"/>
        <end position="83"/>
    </location>
</feature>
<evidence type="ECO:0000256" key="1">
    <source>
        <dbReference type="SAM" id="MobiDB-lite"/>
    </source>
</evidence>
<organism evidence="3 4">
    <name type="scientific">Streptomyces pimonensis</name>
    <dbReference type="NCBI Taxonomy" id="2860288"/>
    <lineage>
        <taxon>Bacteria</taxon>
        <taxon>Bacillati</taxon>
        <taxon>Actinomycetota</taxon>
        <taxon>Actinomycetes</taxon>
        <taxon>Kitasatosporales</taxon>
        <taxon>Streptomycetaceae</taxon>
        <taxon>Streptomyces</taxon>
    </lineage>
</organism>
<comment type="caution">
    <text evidence="3">The sequence shown here is derived from an EMBL/GenBank/DDBJ whole genome shotgun (WGS) entry which is preliminary data.</text>
</comment>
<name>A0ABV4J6I6_9ACTN</name>
<evidence type="ECO:0000313" key="4">
    <source>
        <dbReference type="Proteomes" id="UP001567537"/>
    </source>
</evidence>
<dbReference type="Proteomes" id="UP001567537">
    <property type="component" value="Unassembled WGS sequence"/>
</dbReference>
<accession>A0ABV4J6I6</accession>
<protein>
    <recommendedName>
        <fullName evidence="5">Secreted protein</fullName>
    </recommendedName>
</protein>
<reference evidence="3 4" key="1">
    <citation type="journal article" date="2021" name="Res Sq">
        <title>Streptomyces Pimoensis sp. nov., Isolated From the Taklimakan Desert in Xinjiang, China.</title>
        <authorList>
            <person name="Zhang P."/>
            <person name="Luo X."/>
            <person name="Luo X."/>
            <person name="Liu Z."/>
            <person name="Xia Z."/>
            <person name="Wan C."/>
            <person name="zhang L."/>
        </authorList>
    </citation>
    <scope>NUCLEOTIDE SEQUENCE [LARGE SCALE GENOMIC DNA]</scope>
    <source>
        <strain evidence="3 4">TRM75549</strain>
    </source>
</reference>
<keyword evidence="4" id="KW-1185">Reference proteome</keyword>
<feature type="signal peptide" evidence="2">
    <location>
        <begin position="1"/>
        <end position="27"/>
    </location>
</feature>
<evidence type="ECO:0000313" key="3">
    <source>
        <dbReference type="EMBL" id="MEZ3181794.1"/>
    </source>
</evidence>
<feature type="region of interest" description="Disordered" evidence="1">
    <location>
        <begin position="61"/>
        <end position="83"/>
    </location>
</feature>
<keyword evidence="2" id="KW-0732">Signal</keyword>
<dbReference type="RefSeq" id="WP_371241736.1">
    <property type="nucleotide sequence ID" value="NZ_JAHWZY010000030.1"/>
</dbReference>
<proteinExistence type="predicted"/>
<gene>
    <name evidence="3" type="ORF">KYY02_24905</name>
</gene>
<evidence type="ECO:0000256" key="2">
    <source>
        <dbReference type="SAM" id="SignalP"/>
    </source>
</evidence>
<sequence length="83" mass="8043">MRNRLTVGAVVALAAAGVLLPASASQAATSVPTDPAAASARDGSSLGDLAILIPHLARGPLAASDDGSDLPRQGPATDSEGRG</sequence>
<dbReference type="EMBL" id="JAHWZY010000030">
    <property type="protein sequence ID" value="MEZ3181794.1"/>
    <property type="molecule type" value="Genomic_DNA"/>
</dbReference>